<dbReference type="EC" id="3.1.1.-" evidence="2"/>
<feature type="domain" description="Serine aminopeptidase S33" evidence="1">
    <location>
        <begin position="27"/>
        <end position="294"/>
    </location>
</feature>
<protein>
    <submittedName>
        <fullName evidence="2">Carboxylic ester hydrolase</fullName>
        <ecNumber evidence="2">3.1.1.-</ecNumber>
    </submittedName>
</protein>
<evidence type="ECO:0000259" key="1">
    <source>
        <dbReference type="Pfam" id="PF12146"/>
    </source>
</evidence>
<proteinExistence type="predicted"/>
<dbReference type="EMBL" id="LM676385">
    <property type="protein sequence ID" value="CEP25763.1"/>
    <property type="molecule type" value="Genomic_DNA"/>
</dbReference>
<dbReference type="SUPFAM" id="SSF53474">
    <property type="entry name" value="alpha/beta-Hydrolases"/>
    <property type="match status" value="1"/>
</dbReference>
<dbReference type="AlphaFoldDB" id="A0A068VU76"/>
<dbReference type="InterPro" id="IPR051044">
    <property type="entry name" value="MAG_DAG_Lipase"/>
</dbReference>
<sequence length="312" mass="34210">MAIQEVTFPSSNGRDTIYGWIYEPTQPARGVVQIVHGLGEHSRRYLHMITALLDAGFVVAADDHAGHGKTSTESGVWGDTGENGVTTVISDEYSLHKLVRDDHPDLPFFMFGHSWGSMIARGFASAHGATLSGLALCGVAAQIDGVETKLDRVGLDAALAAGPGTASGEEFVGQIFEDFVSRYTDVRTPNDWIALDPDVVADHARDPFNNYYKPMSLRFVHDFVTLYDQVNAPDWYTSIRADLPVLVLAGDQDPVANYGEGAYHVANQLEASGHRDVRTHVYTGYRHEVHNEPQTRADVESELTVFIDGHLQ</sequence>
<dbReference type="PANTHER" id="PTHR11614">
    <property type="entry name" value="PHOSPHOLIPASE-RELATED"/>
    <property type="match status" value="1"/>
</dbReference>
<evidence type="ECO:0000313" key="2">
    <source>
        <dbReference type="EMBL" id="CEP25763.1"/>
    </source>
</evidence>
<keyword evidence="2" id="KW-0378">Hydrolase</keyword>
<accession>A0A068VU76</accession>
<dbReference type="InterPro" id="IPR029058">
    <property type="entry name" value="AB_hydrolase_fold"/>
</dbReference>
<dbReference type="GeneID" id="61223141"/>
<reference evidence="2" key="1">
    <citation type="submission" date="2014-08" db="EMBL/GenBank/DDBJ databases">
        <authorList>
            <person name="Falentin Helene"/>
        </authorList>
    </citation>
    <scope>NUCLEOTIDE SEQUENCE</scope>
</reference>
<name>A0A068VU76_PROFF</name>
<gene>
    <name evidence="2" type="primary">pf667</name>
    <name evidence="2" type="ORF">PFCIRM138_00865</name>
</gene>
<dbReference type="GO" id="GO:0016787">
    <property type="term" value="F:hydrolase activity"/>
    <property type="evidence" value="ECO:0007669"/>
    <property type="project" value="UniProtKB-KW"/>
</dbReference>
<organism evidence="2">
    <name type="scientific">Propionibacterium freudenreichii subsp. freudenreichii</name>
    <dbReference type="NCBI Taxonomy" id="66712"/>
    <lineage>
        <taxon>Bacteria</taxon>
        <taxon>Bacillati</taxon>
        <taxon>Actinomycetota</taxon>
        <taxon>Actinomycetes</taxon>
        <taxon>Propionibacteriales</taxon>
        <taxon>Propionibacteriaceae</taxon>
        <taxon>Propionibacterium</taxon>
    </lineage>
</organism>
<dbReference type="Pfam" id="PF12146">
    <property type="entry name" value="Hydrolase_4"/>
    <property type="match status" value="1"/>
</dbReference>
<dbReference type="Gene3D" id="3.40.50.1820">
    <property type="entry name" value="alpha/beta hydrolase"/>
    <property type="match status" value="1"/>
</dbReference>
<dbReference type="InterPro" id="IPR022742">
    <property type="entry name" value="Hydrolase_4"/>
</dbReference>
<dbReference type="RefSeq" id="WP_013162147.1">
    <property type="nucleotide sequence ID" value="NZ_HG975502.1"/>
</dbReference>